<dbReference type="CDD" id="cd10795">
    <property type="entry name" value="GH57N_MJA1_like"/>
    <property type="match status" value="1"/>
</dbReference>
<evidence type="ECO:0000313" key="5">
    <source>
        <dbReference type="Proteomes" id="UP000823772"/>
    </source>
</evidence>
<dbReference type="InterPro" id="IPR004300">
    <property type="entry name" value="Glyco_hydro_57_N"/>
</dbReference>
<accession>A0A9D9J2T4</accession>
<dbReference type="InterPro" id="IPR011330">
    <property type="entry name" value="Glyco_hydro/deAcase_b/a-brl"/>
</dbReference>
<gene>
    <name evidence="4" type="ORF">IAC87_06250</name>
</gene>
<comment type="similarity">
    <text evidence="1">Belongs to the glycosyl hydrolase 57 family.</text>
</comment>
<dbReference type="PANTHER" id="PTHR36306:SF1">
    <property type="entry name" value="ALPHA-AMYLASE-RELATED"/>
    <property type="match status" value="1"/>
</dbReference>
<dbReference type="PANTHER" id="PTHR36306">
    <property type="entry name" value="ALPHA-AMYLASE-RELATED-RELATED"/>
    <property type="match status" value="1"/>
</dbReference>
<reference evidence="4" key="1">
    <citation type="submission" date="2020-10" db="EMBL/GenBank/DDBJ databases">
        <authorList>
            <person name="Gilroy R."/>
        </authorList>
    </citation>
    <scope>NUCLEOTIDE SEQUENCE</scope>
    <source>
        <strain evidence="4">B3-2255</strain>
    </source>
</reference>
<dbReference type="InterPro" id="IPR052046">
    <property type="entry name" value="GH57_Enzymes"/>
</dbReference>
<evidence type="ECO:0000313" key="4">
    <source>
        <dbReference type="EMBL" id="MBO8482128.1"/>
    </source>
</evidence>
<reference evidence="4" key="2">
    <citation type="journal article" date="2021" name="PeerJ">
        <title>Extensive microbial diversity within the chicken gut microbiome revealed by metagenomics and culture.</title>
        <authorList>
            <person name="Gilroy R."/>
            <person name="Ravi A."/>
            <person name="Getino M."/>
            <person name="Pursley I."/>
            <person name="Horton D.L."/>
            <person name="Alikhan N.F."/>
            <person name="Baker D."/>
            <person name="Gharbi K."/>
            <person name="Hall N."/>
            <person name="Watson M."/>
            <person name="Adriaenssens E.M."/>
            <person name="Foster-Nyarko E."/>
            <person name="Jarju S."/>
            <person name="Secka A."/>
            <person name="Antonio M."/>
            <person name="Oren A."/>
            <person name="Chaudhuri R.R."/>
            <person name="La Ragione R."/>
            <person name="Hildebrand F."/>
            <person name="Pallen M.J."/>
        </authorList>
    </citation>
    <scope>NUCLEOTIDE SEQUENCE</scope>
    <source>
        <strain evidence="4">B3-2255</strain>
    </source>
</reference>
<keyword evidence="2" id="KW-0119">Carbohydrate metabolism</keyword>
<protein>
    <submittedName>
        <fullName evidence="4">Polysaccharide deacetylase family protein</fullName>
    </submittedName>
</protein>
<dbReference type="AlphaFoldDB" id="A0A9D9J2T4"/>
<dbReference type="Proteomes" id="UP000823772">
    <property type="component" value="Unassembled WGS sequence"/>
</dbReference>
<evidence type="ECO:0000259" key="3">
    <source>
        <dbReference type="Pfam" id="PF03065"/>
    </source>
</evidence>
<dbReference type="Gene3D" id="3.20.110.20">
    <property type="match status" value="1"/>
</dbReference>
<comment type="caution">
    <text evidence="4">The sequence shown here is derived from an EMBL/GenBank/DDBJ whole genome shotgun (WGS) entry which is preliminary data.</text>
</comment>
<proteinExistence type="inferred from homology"/>
<dbReference type="SUPFAM" id="SSF88713">
    <property type="entry name" value="Glycoside hydrolase/deacetylase"/>
    <property type="match status" value="1"/>
</dbReference>
<evidence type="ECO:0000256" key="2">
    <source>
        <dbReference type="ARBA" id="ARBA00023277"/>
    </source>
</evidence>
<dbReference type="EMBL" id="JADILY010000132">
    <property type="protein sequence ID" value="MBO8482128.1"/>
    <property type="molecule type" value="Genomic_DNA"/>
</dbReference>
<sequence>MKKTLCLYFQVHQPDRLRLYRFFDICRDSHYYDDFANRTILKRVAERCYLPANRLLLDLIERHKGAFRVSFSISGSVLEQFERYAPEVIDSFKALADTGCVEFLCETYYHSLASLVSGKEFASQVEKHRRTVREYFGKEPSAFRNTELIYSDDIASMLYDLGFKTVLTEGAKHILGWKSPDFVYNSPKHPDQKLLLRNFALSDDIAFRFSDTSWQGWPVTADKFVSWLGDDAGNGEIVNLFMDYETFGEHQQAQTGIFDFLSWLPQTVVSSGNFEFLTPSQAVAKHESVGSLEVRHPISWADEERDTSAWLGNELQNEAFSKLYALEEKMADIKDMSIRSDFGKLQESDHFYYMCTKFFSDGAVHKYFNPYDTPYEAFINYMNVLSDFIARVDEAVSTASSEAGPTPVKTRRRLA</sequence>
<dbReference type="GO" id="GO:0005975">
    <property type="term" value="P:carbohydrate metabolic process"/>
    <property type="evidence" value="ECO:0007669"/>
    <property type="project" value="InterPro"/>
</dbReference>
<feature type="domain" description="Glycoside hydrolase family 57 N-terminal" evidence="3">
    <location>
        <begin position="7"/>
        <end position="291"/>
    </location>
</feature>
<organism evidence="4 5">
    <name type="scientific">Candidatus Merdivivens faecigallinarum</name>
    <dbReference type="NCBI Taxonomy" id="2840871"/>
    <lineage>
        <taxon>Bacteria</taxon>
        <taxon>Pseudomonadati</taxon>
        <taxon>Bacteroidota</taxon>
        <taxon>Bacteroidia</taxon>
        <taxon>Bacteroidales</taxon>
        <taxon>Muribaculaceae</taxon>
        <taxon>Muribaculaceae incertae sedis</taxon>
        <taxon>Candidatus Merdivivens</taxon>
    </lineage>
</organism>
<name>A0A9D9J2T4_9BACT</name>
<dbReference type="Pfam" id="PF03065">
    <property type="entry name" value="Glyco_hydro_57"/>
    <property type="match status" value="1"/>
</dbReference>
<dbReference type="GO" id="GO:0003824">
    <property type="term" value="F:catalytic activity"/>
    <property type="evidence" value="ECO:0007669"/>
    <property type="project" value="InterPro"/>
</dbReference>
<evidence type="ECO:0000256" key="1">
    <source>
        <dbReference type="ARBA" id="ARBA00006821"/>
    </source>
</evidence>